<dbReference type="InterPro" id="IPR006976">
    <property type="entry name" value="VanZ-like"/>
</dbReference>
<organism evidence="3 4">
    <name type="scientific">Flavobacterium profundi</name>
    <dbReference type="NCBI Taxonomy" id="1774945"/>
    <lineage>
        <taxon>Bacteria</taxon>
        <taxon>Pseudomonadati</taxon>
        <taxon>Bacteroidota</taxon>
        <taxon>Flavobacteriia</taxon>
        <taxon>Flavobacteriales</taxon>
        <taxon>Flavobacteriaceae</taxon>
        <taxon>Flavobacterium</taxon>
    </lineage>
</organism>
<dbReference type="Proteomes" id="UP000431264">
    <property type="component" value="Unassembled WGS sequence"/>
</dbReference>
<dbReference type="NCBIfam" id="NF037970">
    <property type="entry name" value="vanZ_1"/>
    <property type="match status" value="1"/>
</dbReference>
<evidence type="ECO:0000256" key="1">
    <source>
        <dbReference type="SAM" id="Phobius"/>
    </source>
</evidence>
<evidence type="ECO:0000259" key="2">
    <source>
        <dbReference type="Pfam" id="PF04892"/>
    </source>
</evidence>
<dbReference type="RefSeq" id="WP_140997227.1">
    <property type="nucleotide sequence ID" value="NZ_VDCZ01000003.1"/>
</dbReference>
<dbReference type="EMBL" id="WQLW01000003">
    <property type="protein sequence ID" value="MVO08837.1"/>
    <property type="molecule type" value="Genomic_DNA"/>
</dbReference>
<reference evidence="4" key="1">
    <citation type="submission" date="2019-05" db="EMBL/GenBank/DDBJ databases">
        <title>Flavobacterium profundi sp. nov., isolated from a deep-sea seamount.</title>
        <authorList>
            <person name="Zhang D.-C."/>
        </authorList>
    </citation>
    <scope>NUCLEOTIDE SEQUENCE [LARGE SCALE GENOMIC DNA]</scope>
    <source>
        <strain evidence="4">TP390</strain>
    </source>
</reference>
<feature type="domain" description="VanZ-like" evidence="2">
    <location>
        <begin position="22"/>
        <end position="97"/>
    </location>
</feature>
<keyword evidence="4" id="KW-1185">Reference proteome</keyword>
<comment type="caution">
    <text evidence="3">The sequence shown here is derived from an EMBL/GenBank/DDBJ whole genome shotgun (WGS) entry which is preliminary data.</text>
</comment>
<protein>
    <recommendedName>
        <fullName evidence="2">VanZ-like domain-containing protein</fullName>
    </recommendedName>
</protein>
<dbReference type="OrthoDB" id="5472246at2"/>
<name>A0A6I4ISD7_9FLAO</name>
<dbReference type="AlphaFoldDB" id="A0A6I4ISD7"/>
<feature type="transmembrane region" description="Helical" evidence="1">
    <location>
        <begin position="23"/>
        <end position="39"/>
    </location>
</feature>
<feature type="transmembrane region" description="Helical" evidence="1">
    <location>
        <begin position="80"/>
        <end position="97"/>
    </location>
</feature>
<sequence length="99" mass="11662">MYLCLVTIKGTPGLVSIPHKDKIVHFIFYFVLFYFWKKALNVYEFKRQLKLVLVLVVYGIIIEVFQWMFTKDRHADIYDVLANALGAVTALVFLRFVNK</sequence>
<keyword evidence="1" id="KW-0472">Membrane</keyword>
<feature type="transmembrane region" description="Helical" evidence="1">
    <location>
        <begin position="51"/>
        <end position="68"/>
    </location>
</feature>
<keyword evidence="1" id="KW-1133">Transmembrane helix</keyword>
<dbReference type="PANTHER" id="PTHR28008">
    <property type="entry name" value="DOMAIN PROTEIN, PUTATIVE (AFU_ORTHOLOGUE AFUA_3G10980)-RELATED"/>
    <property type="match status" value="1"/>
</dbReference>
<keyword evidence="1" id="KW-0812">Transmembrane</keyword>
<accession>A0A6I4ISD7</accession>
<evidence type="ECO:0000313" key="3">
    <source>
        <dbReference type="EMBL" id="MVO08837.1"/>
    </source>
</evidence>
<evidence type="ECO:0000313" key="4">
    <source>
        <dbReference type="Proteomes" id="UP000431264"/>
    </source>
</evidence>
<dbReference type="Pfam" id="PF04892">
    <property type="entry name" value="VanZ"/>
    <property type="match status" value="1"/>
</dbReference>
<gene>
    <name evidence="3" type="ORF">GOQ30_06625</name>
</gene>
<proteinExistence type="predicted"/>
<dbReference type="PANTHER" id="PTHR28008:SF1">
    <property type="entry name" value="DOMAIN PROTEIN, PUTATIVE (AFU_ORTHOLOGUE AFUA_3G10980)-RELATED"/>
    <property type="match status" value="1"/>
</dbReference>